<evidence type="ECO:0000259" key="5">
    <source>
        <dbReference type="PROSITE" id="PS50878"/>
    </source>
</evidence>
<dbReference type="PANTHER" id="PTHR33481:SF1">
    <property type="entry name" value="ENDONUCLEASE_EXONUCLEASE_PHOSPHATASE DOMAIN-CONTAINING PROTEIN-RELATED"/>
    <property type="match status" value="1"/>
</dbReference>
<dbReference type="InterPro" id="IPR043502">
    <property type="entry name" value="DNA/RNA_pol_sf"/>
</dbReference>
<dbReference type="SUPFAM" id="SSF56219">
    <property type="entry name" value="DNase I-like"/>
    <property type="match status" value="1"/>
</dbReference>
<evidence type="ECO:0000259" key="4">
    <source>
        <dbReference type="PROSITE" id="PS50158"/>
    </source>
</evidence>
<comment type="caution">
    <text evidence="7">The sequence shown here is derived from an EMBL/GenBank/DDBJ whole genome shotgun (WGS) entry which is preliminary data.</text>
</comment>
<evidence type="ECO:0008006" key="9">
    <source>
        <dbReference type="Google" id="ProtNLM"/>
    </source>
</evidence>
<dbReference type="CDD" id="cd09276">
    <property type="entry name" value="Rnase_HI_RT_non_LTR"/>
    <property type="match status" value="1"/>
</dbReference>
<proteinExistence type="predicted"/>
<feature type="region of interest" description="Disordered" evidence="3">
    <location>
        <begin position="1"/>
        <end position="88"/>
    </location>
</feature>
<dbReference type="RefSeq" id="XP_040733562.1">
    <property type="nucleotide sequence ID" value="XM_040877492.1"/>
</dbReference>
<dbReference type="GO" id="GO:0003676">
    <property type="term" value="F:nucleic acid binding"/>
    <property type="evidence" value="ECO:0007669"/>
    <property type="project" value="InterPro"/>
</dbReference>
<organism evidence="7 8">
    <name type="scientific">Talaromyces amestolkiae</name>
    <dbReference type="NCBI Taxonomy" id="1196081"/>
    <lineage>
        <taxon>Eukaryota</taxon>
        <taxon>Fungi</taxon>
        <taxon>Dikarya</taxon>
        <taxon>Ascomycota</taxon>
        <taxon>Pezizomycotina</taxon>
        <taxon>Eurotiomycetes</taxon>
        <taxon>Eurotiomycetidae</taxon>
        <taxon>Eurotiales</taxon>
        <taxon>Trichocomaceae</taxon>
        <taxon>Talaromyces</taxon>
        <taxon>Talaromyces sect. Talaromyces</taxon>
    </lineage>
</organism>
<dbReference type="PROSITE" id="PS50158">
    <property type="entry name" value="ZF_CCHC"/>
    <property type="match status" value="1"/>
</dbReference>
<keyword evidence="1" id="KW-0479">Metal-binding</keyword>
<evidence type="ECO:0000256" key="1">
    <source>
        <dbReference type="PROSITE-ProRule" id="PRU00047"/>
    </source>
</evidence>
<feature type="region of interest" description="Disordered" evidence="3">
    <location>
        <begin position="637"/>
        <end position="659"/>
    </location>
</feature>
<dbReference type="SUPFAM" id="SSF53098">
    <property type="entry name" value="Ribonuclease H-like"/>
    <property type="match status" value="1"/>
</dbReference>
<dbReference type="Gene3D" id="3.60.10.10">
    <property type="entry name" value="Endonuclease/exonuclease/phosphatase"/>
    <property type="match status" value="1"/>
</dbReference>
<dbReference type="GO" id="GO:0004523">
    <property type="term" value="F:RNA-DNA hybrid ribonuclease activity"/>
    <property type="evidence" value="ECO:0007669"/>
    <property type="project" value="InterPro"/>
</dbReference>
<feature type="domain" description="Reverse transcriptase" evidence="5">
    <location>
        <begin position="896"/>
        <end position="1171"/>
    </location>
</feature>
<dbReference type="Proteomes" id="UP000249363">
    <property type="component" value="Unassembled WGS sequence"/>
</dbReference>
<dbReference type="GO" id="GO:0008270">
    <property type="term" value="F:zinc ion binding"/>
    <property type="evidence" value="ECO:0007669"/>
    <property type="project" value="UniProtKB-KW"/>
</dbReference>
<dbReference type="InterPro" id="IPR036691">
    <property type="entry name" value="Endo/exonu/phosph_ase_sf"/>
</dbReference>
<protein>
    <recommendedName>
        <fullName evidence="9">Reverse transcriptase</fullName>
    </recommendedName>
</protein>
<feature type="domain" description="RNase H type-1" evidence="6">
    <location>
        <begin position="1368"/>
        <end position="1515"/>
    </location>
</feature>
<dbReference type="CDD" id="cd01650">
    <property type="entry name" value="RT_nLTR_like"/>
    <property type="match status" value="1"/>
</dbReference>
<dbReference type="PROSITE" id="PS50879">
    <property type="entry name" value="RNASE_H_1"/>
    <property type="match status" value="1"/>
</dbReference>
<accession>A0A364KZR1</accession>
<dbReference type="Pfam" id="PF14529">
    <property type="entry name" value="Exo_endo_phos_2"/>
    <property type="match status" value="1"/>
</dbReference>
<dbReference type="GeneID" id="63794274"/>
<dbReference type="InterPro" id="IPR000477">
    <property type="entry name" value="RT_dom"/>
</dbReference>
<gene>
    <name evidence="7" type="ORF">BHQ10_005058</name>
</gene>
<dbReference type="InterPro" id="IPR036397">
    <property type="entry name" value="RNaseH_sf"/>
</dbReference>
<reference evidence="7 8" key="1">
    <citation type="journal article" date="2017" name="Biotechnol. Biofuels">
        <title>Differential beta-glucosidase expression as a function of carbon source availability in Talaromyces amestolkiae: a genomic and proteomic approach.</title>
        <authorList>
            <person name="de Eugenio L.I."/>
            <person name="Mendez-Liter J.A."/>
            <person name="Nieto-Dominguez M."/>
            <person name="Alonso L."/>
            <person name="Gil-Munoz J."/>
            <person name="Barriuso J."/>
            <person name="Prieto A."/>
            <person name="Martinez M.J."/>
        </authorList>
    </citation>
    <scope>NUCLEOTIDE SEQUENCE [LARGE SCALE GENOMIC DNA]</scope>
    <source>
        <strain evidence="7 8">CIB</strain>
    </source>
</reference>
<keyword evidence="2" id="KW-0175">Coiled coil</keyword>
<dbReference type="STRING" id="1196081.A0A364KZR1"/>
<name>A0A364KZR1_TALAM</name>
<dbReference type="EMBL" id="MIKG01000009">
    <property type="protein sequence ID" value="RAO69046.1"/>
    <property type="molecule type" value="Genomic_DNA"/>
</dbReference>
<keyword evidence="1" id="KW-0862">Zinc</keyword>
<dbReference type="Pfam" id="PF00075">
    <property type="entry name" value="RNase_H"/>
    <property type="match status" value="1"/>
</dbReference>
<dbReference type="Pfam" id="PF00078">
    <property type="entry name" value="RVT_1"/>
    <property type="match status" value="1"/>
</dbReference>
<evidence type="ECO:0000256" key="2">
    <source>
        <dbReference type="SAM" id="Coils"/>
    </source>
</evidence>
<feature type="domain" description="CCHC-type" evidence="4">
    <location>
        <begin position="372"/>
        <end position="388"/>
    </location>
</feature>
<keyword evidence="8" id="KW-1185">Reference proteome</keyword>
<evidence type="ECO:0000313" key="7">
    <source>
        <dbReference type="EMBL" id="RAO69046.1"/>
    </source>
</evidence>
<dbReference type="PROSITE" id="PS50878">
    <property type="entry name" value="RT_POL"/>
    <property type="match status" value="1"/>
</dbReference>
<feature type="coiled-coil region" evidence="2">
    <location>
        <begin position="113"/>
        <end position="154"/>
    </location>
</feature>
<feature type="compositionally biased region" description="Basic and acidic residues" evidence="3">
    <location>
        <begin position="30"/>
        <end position="56"/>
    </location>
</feature>
<dbReference type="Gene3D" id="3.30.420.10">
    <property type="entry name" value="Ribonuclease H-like superfamily/Ribonuclease H"/>
    <property type="match status" value="1"/>
</dbReference>
<sequence>MPAATRAAVGRSATRTPDPDDPPTSPPEIQRSKSGREIKRPGHLSREQERENESRTSHLGHKRNGPATTLRGNMAAVPINPNPDANATETGTQMIADLVNSLKEVITQQTSIIESTRAEIQEVKTEQIALREQNTKLQEEILALRTQIEAQTTANPFPRSWAGVAANSNSQDTNATRRPQRELNCVRISTARPVETHDNGNNDDSFTRFLPTDTANKHIRTALSNTELTKEVQVAGVGTTKTGYVIRFRDAQSAETARNNTAWLEELGNETKLVKPRFGIVVHRVPTEDFDLDREKREGIEKIMEENDLTEKGFTIEDIAWLKKKDRPLGKSASMGIWLNTPEAAESIINNGLLVGQRYIGSVEPYKVELKRCYQCQKFGHLAWSCKEQESGQGVQTAMGNILPDIRDVKHLLTRMPPNNVINITQNLDMLLIQEPSITTYHTHVNHSAWRLYRPTYPNTDESTRFRSLLYVNRRISTSSHRQIHCNHPDLVAIKLWNAEIQFLIFSVYIPPLDVHQATNTTSAESALREIKNTIKQHTKESDKPTRLILAGDFNRHHPAWSHRPVHHVFTSQAEELINFFQTHQLQWCLPPGTPTYWSPSFPGKASVLDLTLTNEPTKLIKCQLYRDNYGSDHRGTYSEWDLRPERNESPKPKRAYDRADWDKVGSTLRELLGQGLTINSAAELDYEVHRLVETTTTVLDQHIPLQRPSPYSKRWFTPELKSQQVIVNQVRRRWQSSCAILGSSHPNTTSLFNDMRQKRREWTRTIEKVKADHWKEFLDKAPEGHLWKAATYMRPRDSYTNIPPLKVGSEEVTENDAKARVFLETFFPKMADPENEDPVPPSEEIPWHPITELEVHRSLQAAKGTTAPGEDGIITLVWKHLWPYLRKTITYIFAKSVEFGHYPHQWKRARIIVLRKSGKPDYGVPEAYRPISLLNTLGKILEAVMARRMTFWAESYKLLPDSQFGGRPGRNTEQALLTLANAIDRAWLRSKVITLVAFDLTGAFNGVNDSSLDARLQAKGIPTVARRWIRSFMESRYASISFDDFQTEISPLEHAGLAQGSPLSPILFGFFNSDLVAQPVDHHGGASAFIDDYFRWRAGRSAEDNIRKIQEEDIPRIEAWARRTGSSFNVKKTELIHLTRSKRQHGVGQIIMNGTVIKPSDTVKLLGVIFDKEMRWKEHVQQAVKRATQVNIALGGLRHLRPEQMRQIYQACVTPIVDYASTVWHNPLKDKIHLRTLGTVQRTTLIRILSAFKTASTAALEVEAYVLPTNLRLKQRAQIVAACLSTLPEDHPGHTVVTRAATRSNHMGNGPRFPLAETLRSMNLTRLQALETIDPAPQPPWQTPAFVEVDIEPDRDKAKDNAAARQKTSGITVFSDASGQQNTLGAAAVALDQNYNIIQHRKARIGSMEYWSVYAAELMAIYYAISLVLKIATENQVARASQQEPATILSDSMSALQAISNTRNKSGQRIIQAVQQSARDLKAQGIPLRLQWVPGHCGDPGNEAADRLAKEAVGPDKEHPFQHLLSREKGFIRNRIQEEWEREWRTSKKGGHLRRVDRNLPAVRTRRMYGSLPRNRAYLLTQLRTGHSWLATHGKLHGHREDDKCECGAIETVVHVLIHCPKLNTIRQELRTKIGTAFNNISDMLGGGGHGKQGKEGDMQGGSIIGAVLDFAEASQRFQSRAPQGC</sequence>
<dbReference type="InterPro" id="IPR005135">
    <property type="entry name" value="Endo/exonuclease/phosphatase"/>
</dbReference>
<dbReference type="PANTHER" id="PTHR33481">
    <property type="entry name" value="REVERSE TRANSCRIPTASE"/>
    <property type="match status" value="1"/>
</dbReference>
<keyword evidence="1" id="KW-0863">Zinc-finger</keyword>
<evidence type="ECO:0000313" key="8">
    <source>
        <dbReference type="Proteomes" id="UP000249363"/>
    </source>
</evidence>
<evidence type="ECO:0000259" key="6">
    <source>
        <dbReference type="PROSITE" id="PS50879"/>
    </source>
</evidence>
<dbReference type="InterPro" id="IPR012337">
    <property type="entry name" value="RNaseH-like_sf"/>
</dbReference>
<evidence type="ECO:0000256" key="3">
    <source>
        <dbReference type="SAM" id="MobiDB-lite"/>
    </source>
</evidence>
<dbReference type="OrthoDB" id="4226558at2759"/>
<dbReference type="InterPro" id="IPR002156">
    <property type="entry name" value="RNaseH_domain"/>
</dbReference>
<dbReference type="SUPFAM" id="SSF56672">
    <property type="entry name" value="DNA/RNA polymerases"/>
    <property type="match status" value="1"/>
</dbReference>
<dbReference type="InterPro" id="IPR001878">
    <property type="entry name" value="Znf_CCHC"/>
</dbReference>